<dbReference type="InterPro" id="IPR007197">
    <property type="entry name" value="rSAM"/>
</dbReference>
<dbReference type="InterPro" id="IPR027596">
    <property type="entry name" value="AmmeMemoSam_rS"/>
</dbReference>
<dbReference type="GO" id="GO:0051539">
    <property type="term" value="F:4 iron, 4 sulfur cluster binding"/>
    <property type="evidence" value="ECO:0007669"/>
    <property type="project" value="UniProtKB-KW"/>
</dbReference>
<dbReference type="PATRIC" id="fig|1635277.3.peg.823"/>
<proteinExistence type="predicted"/>
<dbReference type="PROSITE" id="PS51918">
    <property type="entry name" value="RADICAL_SAM"/>
    <property type="match status" value="1"/>
</dbReference>
<feature type="domain" description="Radical SAM core" evidence="7">
    <location>
        <begin position="69"/>
        <end position="285"/>
    </location>
</feature>
<dbReference type="SFLD" id="SFLDS00029">
    <property type="entry name" value="Radical_SAM"/>
    <property type="match status" value="1"/>
</dbReference>
<dbReference type="GO" id="GO:0046872">
    <property type="term" value="F:metal ion binding"/>
    <property type="evidence" value="ECO:0007669"/>
    <property type="project" value="UniProtKB-KW"/>
</dbReference>
<dbReference type="PANTHER" id="PTHR30352">
    <property type="entry name" value="PYRUVATE FORMATE-LYASE-ACTIVATING ENZYME"/>
    <property type="match status" value="1"/>
</dbReference>
<evidence type="ECO:0000256" key="4">
    <source>
        <dbReference type="ARBA" id="ARBA00023004"/>
    </source>
</evidence>
<evidence type="ECO:0000256" key="2">
    <source>
        <dbReference type="ARBA" id="ARBA00022691"/>
    </source>
</evidence>
<organism evidence="8 9">
    <name type="scientific">candidate division TA06 bacterium 34_109</name>
    <dbReference type="NCBI Taxonomy" id="1635277"/>
    <lineage>
        <taxon>Bacteria</taxon>
        <taxon>Bacteria division TA06</taxon>
    </lineage>
</organism>
<dbReference type="InterPro" id="IPR016431">
    <property type="entry name" value="Pyrv-formate_lyase-activ_prd"/>
</dbReference>
<name>A0A101I0P7_UNCT6</name>
<dbReference type="GO" id="GO:0003824">
    <property type="term" value="F:catalytic activity"/>
    <property type="evidence" value="ECO:0007669"/>
    <property type="project" value="InterPro"/>
</dbReference>
<feature type="binding site" evidence="6">
    <location>
        <position position="91"/>
    </location>
    <ligand>
        <name>[4Fe-4S] cluster</name>
        <dbReference type="ChEBI" id="CHEBI:49883"/>
        <note>4Fe-4S-S-AdoMet</note>
    </ligand>
</feature>
<dbReference type="CDD" id="cd01335">
    <property type="entry name" value="Radical_SAM"/>
    <property type="match status" value="1"/>
</dbReference>
<dbReference type="EMBL" id="LGGX01000048">
    <property type="protein sequence ID" value="KUK85695.1"/>
    <property type="molecule type" value="Genomic_DNA"/>
</dbReference>
<keyword evidence="1" id="KW-0004">4Fe-4S</keyword>
<protein>
    <submittedName>
        <fullName evidence="8">Radical SAM domain protein</fullName>
    </submittedName>
</protein>
<evidence type="ECO:0000256" key="5">
    <source>
        <dbReference type="ARBA" id="ARBA00023014"/>
    </source>
</evidence>
<dbReference type="PIRSF" id="PIRSF004869">
    <property type="entry name" value="PflX_prd"/>
    <property type="match status" value="1"/>
</dbReference>
<comment type="caution">
    <text evidence="8">The sequence shown here is derived from an EMBL/GenBank/DDBJ whole genome shotgun (WGS) entry which is preliminary data.</text>
</comment>
<feature type="binding site" evidence="6">
    <location>
        <position position="84"/>
    </location>
    <ligand>
        <name>[4Fe-4S] cluster</name>
        <dbReference type="ChEBI" id="CHEBI:49883"/>
        <note>4Fe-4S-S-AdoMet</note>
    </ligand>
</feature>
<keyword evidence="5 6" id="KW-0411">Iron-sulfur</keyword>
<feature type="binding site" evidence="6">
    <location>
        <position position="88"/>
    </location>
    <ligand>
        <name>[4Fe-4S] cluster</name>
        <dbReference type="ChEBI" id="CHEBI:49883"/>
        <note>4Fe-4S-S-AdoMet</note>
    </ligand>
</feature>
<evidence type="ECO:0000256" key="6">
    <source>
        <dbReference type="PIRSR" id="PIRSR004869-50"/>
    </source>
</evidence>
<evidence type="ECO:0000256" key="1">
    <source>
        <dbReference type="ARBA" id="ARBA00022485"/>
    </source>
</evidence>
<evidence type="ECO:0000313" key="9">
    <source>
        <dbReference type="Proteomes" id="UP000053467"/>
    </source>
</evidence>
<dbReference type="Pfam" id="PF04055">
    <property type="entry name" value="Radical_SAM"/>
    <property type="match status" value="1"/>
</dbReference>
<dbReference type="InterPro" id="IPR058240">
    <property type="entry name" value="rSAM_sf"/>
</dbReference>
<evidence type="ECO:0000313" key="8">
    <source>
        <dbReference type="EMBL" id="KUK85695.1"/>
    </source>
</evidence>
<keyword evidence="4 6" id="KW-0408">Iron</keyword>
<dbReference type="SFLD" id="SFLDG01101">
    <property type="entry name" value="Uncharacterised_Radical_SAM_Su"/>
    <property type="match status" value="1"/>
</dbReference>
<dbReference type="Proteomes" id="UP000053467">
    <property type="component" value="Unassembled WGS sequence"/>
</dbReference>
<dbReference type="InterPro" id="IPR034457">
    <property type="entry name" value="Organic_radical-activating"/>
</dbReference>
<dbReference type="AlphaFoldDB" id="A0A101I0P7"/>
<reference evidence="9" key="1">
    <citation type="journal article" date="2015" name="MBio">
        <title>Genome-Resolved Metagenomic Analysis Reveals Roles for Candidate Phyla and Other Microbial Community Members in Biogeochemical Transformations in Oil Reservoirs.</title>
        <authorList>
            <person name="Hu P."/>
            <person name="Tom L."/>
            <person name="Singh A."/>
            <person name="Thomas B.C."/>
            <person name="Baker B.J."/>
            <person name="Piceno Y.M."/>
            <person name="Andersen G.L."/>
            <person name="Banfield J.F."/>
        </authorList>
    </citation>
    <scope>NUCLEOTIDE SEQUENCE [LARGE SCALE GENOMIC DNA]</scope>
</reference>
<keyword evidence="2 6" id="KW-0949">S-adenosyl-L-methionine</keyword>
<dbReference type="SUPFAM" id="SSF102114">
    <property type="entry name" value="Radical SAM enzymes"/>
    <property type="match status" value="1"/>
</dbReference>
<evidence type="ECO:0000259" key="7">
    <source>
        <dbReference type="PROSITE" id="PS51918"/>
    </source>
</evidence>
<comment type="cofactor">
    <cofactor evidence="6">
        <name>[4Fe-4S] cluster</name>
        <dbReference type="ChEBI" id="CHEBI:49883"/>
    </cofactor>
    <text evidence="6">Binds 1 [4Fe-4S] cluster. The cluster is coordinated with 3 cysteines and an exchangeable S-adenosyl-L-methionine.</text>
</comment>
<accession>A0A101I0P7</accession>
<keyword evidence="3 6" id="KW-0479">Metal-binding</keyword>
<dbReference type="InterPro" id="IPR013785">
    <property type="entry name" value="Aldolase_TIM"/>
</dbReference>
<sequence length="329" mass="38607">MENKISYFYKKLDKGKVQCTLCPHQCILSPSQTGLCFGRENINGELVALNYGKVMTISDDPIEKKPLYHFHPKEYIISVAQFGCNLRCPFCQNYNISQNYFDAEFIPVDGLFRIIKNKGRKRIAFTYTEPLMWYEYIYDFGEIYSKQIDIVLVTNGTINEEPAKKLLPFIKAVNIDLKSFNHDFYKKELKGDLESVKNFIRISYEMGVHVEITNLLIPQKNDNFEEFSSMIDFISSLSKKIPLHISRYFPNYKYRLPPTPPEEMIKFYNKAKEKLFYVYLGNLFDNEYSNTYCPKCSNLLVERNFYDIQIKGIVDKKCSKCKTNVDIII</sequence>
<gene>
    <name evidence="8" type="ORF">XE03_1939</name>
</gene>
<evidence type="ECO:0000256" key="3">
    <source>
        <dbReference type="ARBA" id="ARBA00022723"/>
    </source>
</evidence>
<dbReference type="PANTHER" id="PTHR30352:SF5">
    <property type="entry name" value="PYRUVATE FORMATE-LYASE 1-ACTIVATING ENZYME"/>
    <property type="match status" value="1"/>
</dbReference>
<dbReference type="Gene3D" id="3.20.20.70">
    <property type="entry name" value="Aldolase class I"/>
    <property type="match status" value="1"/>
</dbReference>
<dbReference type="NCBIfam" id="TIGR04337">
    <property type="entry name" value="AmmeMemoSam_rS"/>
    <property type="match status" value="1"/>
</dbReference>